<feature type="domain" description="HORMA" evidence="6">
    <location>
        <begin position="30"/>
        <end position="155"/>
    </location>
</feature>
<dbReference type="PANTHER" id="PTHR48225">
    <property type="entry name" value="HORMA DOMAIN-CONTAINING PROTEIN 1"/>
    <property type="match status" value="1"/>
</dbReference>
<protein>
    <recommendedName>
        <fullName evidence="6">HORMA domain-containing protein</fullName>
    </recommendedName>
</protein>
<evidence type="ECO:0000313" key="7">
    <source>
        <dbReference type="EMBL" id="CAF1142984.1"/>
    </source>
</evidence>
<dbReference type="SUPFAM" id="SSF56019">
    <property type="entry name" value="The spindle assembly checkpoint protein mad2"/>
    <property type="match status" value="1"/>
</dbReference>
<dbReference type="Proteomes" id="UP000663829">
    <property type="component" value="Unassembled WGS sequence"/>
</dbReference>
<evidence type="ECO:0000259" key="6">
    <source>
        <dbReference type="PROSITE" id="PS50815"/>
    </source>
</evidence>
<gene>
    <name evidence="7" type="ORF">GPM918_LOCUS20784</name>
    <name evidence="8" type="ORF">SRO942_LOCUS20781</name>
    <name evidence="9" type="ORF">TMI583_LOCUS48124</name>
</gene>
<comment type="subcellular location">
    <subcellularLocation>
        <location evidence="2">Chromosome</location>
    </subcellularLocation>
    <subcellularLocation>
        <location evidence="1">Nucleus</location>
    </subcellularLocation>
</comment>
<dbReference type="AlphaFoldDB" id="A0A814S6X5"/>
<evidence type="ECO:0000256" key="3">
    <source>
        <dbReference type="ARBA" id="ARBA00022454"/>
    </source>
</evidence>
<evidence type="ECO:0000313" key="8">
    <source>
        <dbReference type="EMBL" id="CAF3906607.1"/>
    </source>
</evidence>
<dbReference type="PROSITE" id="PS50815">
    <property type="entry name" value="HORMA"/>
    <property type="match status" value="1"/>
</dbReference>
<evidence type="ECO:0000313" key="10">
    <source>
        <dbReference type="Proteomes" id="UP000663829"/>
    </source>
</evidence>
<dbReference type="InterPro" id="IPR003511">
    <property type="entry name" value="HORMA_dom"/>
</dbReference>
<keyword evidence="10" id="KW-1185">Reference proteome</keyword>
<dbReference type="EMBL" id="CAJOBC010006653">
    <property type="protein sequence ID" value="CAF3906607.1"/>
    <property type="molecule type" value="Genomic_DNA"/>
</dbReference>
<keyword evidence="4" id="KW-0539">Nucleus</keyword>
<dbReference type="InterPro" id="IPR051294">
    <property type="entry name" value="HORMA_MeioticProgression"/>
</dbReference>
<accession>A0A814S6X5</accession>
<dbReference type="EMBL" id="CAJNOQ010006653">
    <property type="protein sequence ID" value="CAF1142984.1"/>
    <property type="molecule type" value="Genomic_DNA"/>
</dbReference>
<dbReference type="Pfam" id="PF02301">
    <property type="entry name" value="HORMA"/>
    <property type="match status" value="1"/>
</dbReference>
<evidence type="ECO:0000256" key="5">
    <source>
        <dbReference type="ARBA" id="ARBA00023254"/>
    </source>
</evidence>
<organism evidence="7 10">
    <name type="scientific">Didymodactylos carnosus</name>
    <dbReference type="NCBI Taxonomy" id="1234261"/>
    <lineage>
        <taxon>Eukaryota</taxon>
        <taxon>Metazoa</taxon>
        <taxon>Spiralia</taxon>
        <taxon>Gnathifera</taxon>
        <taxon>Rotifera</taxon>
        <taxon>Eurotatoria</taxon>
        <taxon>Bdelloidea</taxon>
        <taxon>Philodinida</taxon>
        <taxon>Philodinidae</taxon>
        <taxon>Didymodactylos</taxon>
    </lineage>
</organism>
<evidence type="ECO:0000313" key="9">
    <source>
        <dbReference type="EMBL" id="CAF4505186.1"/>
    </source>
</evidence>
<sequence length="155" mass="18325">LMMDDEVAFQNEKDEKEWIRLFPSDTDAVYESFEFIKRLFIITLSTISSNRNLFSSNFYAQKRLGTLNVQLFDHHCTNVEQTAKTAIIFDWIGGISQTIAEKYLKMASFIIVSKDVEQFILETFLFLFSYHDENTDNHHKKNFKKNDIRKQVVIH</sequence>
<name>A0A814S6X5_9BILA</name>
<proteinExistence type="predicted"/>
<dbReference type="GO" id="GO:0051321">
    <property type="term" value="P:meiotic cell cycle"/>
    <property type="evidence" value="ECO:0007669"/>
    <property type="project" value="UniProtKB-KW"/>
</dbReference>
<feature type="non-terminal residue" evidence="7">
    <location>
        <position position="1"/>
    </location>
</feature>
<dbReference type="OrthoDB" id="1928087at2759"/>
<dbReference type="Proteomes" id="UP000681722">
    <property type="component" value="Unassembled WGS sequence"/>
</dbReference>
<dbReference type="Proteomes" id="UP000682733">
    <property type="component" value="Unassembled WGS sequence"/>
</dbReference>
<dbReference type="PANTHER" id="PTHR48225:SF7">
    <property type="entry name" value="MEIOSIS-SPECIFIC PROTEIN HOP1"/>
    <property type="match status" value="1"/>
</dbReference>
<dbReference type="GO" id="GO:0005634">
    <property type="term" value="C:nucleus"/>
    <property type="evidence" value="ECO:0007669"/>
    <property type="project" value="UniProtKB-SubCell"/>
</dbReference>
<comment type="caution">
    <text evidence="7">The sequence shown here is derived from an EMBL/GenBank/DDBJ whole genome shotgun (WGS) entry which is preliminary data.</text>
</comment>
<keyword evidence="3" id="KW-0158">Chromosome</keyword>
<evidence type="ECO:0000256" key="4">
    <source>
        <dbReference type="ARBA" id="ARBA00023242"/>
    </source>
</evidence>
<dbReference type="Gene3D" id="3.30.900.10">
    <property type="entry name" value="HORMA domain"/>
    <property type="match status" value="1"/>
</dbReference>
<evidence type="ECO:0000256" key="2">
    <source>
        <dbReference type="ARBA" id="ARBA00004286"/>
    </source>
</evidence>
<dbReference type="InterPro" id="IPR036570">
    <property type="entry name" value="HORMA_dom_sf"/>
</dbReference>
<keyword evidence="5" id="KW-0469">Meiosis</keyword>
<evidence type="ECO:0000256" key="1">
    <source>
        <dbReference type="ARBA" id="ARBA00004123"/>
    </source>
</evidence>
<dbReference type="GO" id="GO:0005694">
    <property type="term" value="C:chromosome"/>
    <property type="evidence" value="ECO:0007669"/>
    <property type="project" value="UniProtKB-SubCell"/>
</dbReference>
<reference evidence="7" key="1">
    <citation type="submission" date="2021-02" db="EMBL/GenBank/DDBJ databases">
        <authorList>
            <person name="Nowell W R."/>
        </authorList>
    </citation>
    <scope>NUCLEOTIDE SEQUENCE</scope>
</reference>
<dbReference type="EMBL" id="CAJOBA010096533">
    <property type="protein sequence ID" value="CAF4505186.1"/>
    <property type="molecule type" value="Genomic_DNA"/>
</dbReference>